<comment type="caution">
    <text evidence="2">The sequence shown here is derived from an EMBL/GenBank/DDBJ whole genome shotgun (WGS) entry which is preliminary data.</text>
</comment>
<dbReference type="InterPro" id="IPR015797">
    <property type="entry name" value="NUDIX_hydrolase-like_dom_sf"/>
</dbReference>
<organism evidence="2 3">
    <name type="scientific">Cyclotella atomus</name>
    <dbReference type="NCBI Taxonomy" id="382360"/>
    <lineage>
        <taxon>Eukaryota</taxon>
        <taxon>Sar</taxon>
        <taxon>Stramenopiles</taxon>
        <taxon>Ochrophyta</taxon>
        <taxon>Bacillariophyta</taxon>
        <taxon>Coscinodiscophyceae</taxon>
        <taxon>Thalassiosirophycidae</taxon>
        <taxon>Stephanodiscales</taxon>
        <taxon>Stephanodiscaceae</taxon>
        <taxon>Cyclotella</taxon>
    </lineage>
</organism>
<evidence type="ECO:0000313" key="2">
    <source>
        <dbReference type="EMBL" id="KAL3779832.1"/>
    </source>
</evidence>
<proteinExistence type="predicted"/>
<dbReference type="EMBL" id="JALLPJ020000916">
    <property type="protein sequence ID" value="KAL3779832.1"/>
    <property type="molecule type" value="Genomic_DNA"/>
</dbReference>
<protein>
    <recommendedName>
        <fullName evidence="4">Nudix hydrolase domain-containing protein</fullName>
    </recommendedName>
</protein>
<accession>A0ABD3NVU8</accession>
<dbReference type="Gene3D" id="3.90.79.10">
    <property type="entry name" value="Nucleoside Triphosphate Pyrophosphohydrolase"/>
    <property type="match status" value="1"/>
</dbReference>
<keyword evidence="3" id="KW-1185">Reference proteome</keyword>
<dbReference type="SUPFAM" id="SSF55811">
    <property type="entry name" value="Nudix"/>
    <property type="match status" value="1"/>
</dbReference>
<gene>
    <name evidence="2" type="ORF">ACHAWO_005635</name>
</gene>
<dbReference type="AlphaFoldDB" id="A0ABD3NVU8"/>
<feature type="region of interest" description="Disordered" evidence="1">
    <location>
        <begin position="23"/>
        <end position="48"/>
    </location>
</feature>
<reference evidence="2 3" key="1">
    <citation type="submission" date="2024-10" db="EMBL/GenBank/DDBJ databases">
        <title>Updated reference genomes for cyclostephanoid diatoms.</title>
        <authorList>
            <person name="Roberts W.R."/>
            <person name="Alverson A.J."/>
        </authorList>
    </citation>
    <scope>NUCLEOTIDE SEQUENCE [LARGE SCALE GENOMIC DNA]</scope>
    <source>
        <strain evidence="2 3">AJA010-31</strain>
    </source>
</reference>
<dbReference type="Proteomes" id="UP001530400">
    <property type="component" value="Unassembled WGS sequence"/>
</dbReference>
<feature type="compositionally biased region" description="Low complexity" evidence="1">
    <location>
        <begin position="81"/>
        <end position="93"/>
    </location>
</feature>
<feature type="compositionally biased region" description="Polar residues" evidence="1">
    <location>
        <begin position="66"/>
        <end position="80"/>
    </location>
</feature>
<sequence>MSTSSLRTTSISIYRKSLCSVMESPSNKMRERGRGTGGRYKNHNRGRGMSTNGVGAANNGHEFPANPSNNRVTKSPNKMKNCTTANNNPTTTPSVMIEKDDFIVNFHNKVRAAKYKVHAPNCDCSKVERVRKRYMDSQQNYNANATHDNDDIPITTAASQYGDGIQFDIDGGFSHQFDSQLLLSSDDATSNFDNLVVVPDTARPSAAYICLNTNSKQFQQNGIKCEQKLAMEIFGTKTGDCAGGSISMNGNIPPFKVSCGICLLTRHYWNGFVALVSSTFEQIQPMLKSARDAAQAKTHSGWHSDHAHFVCAVDISTMKSFITPISKTRSVSAKLIKMVLSQMNNSGVELSLDAQSFIHSDTATSQVAKIEIGHHLTSFLQLLTERTSKETNQFQYIMVIGYQDDILKWTLDLPGGKRHLGENTLEGAIREVEEECSLQLDRQWLESQMPKKYGGSNTLTDGVVQVFEDSGNAYILIVATSIFGRDW</sequence>
<name>A0ABD3NVU8_9STRA</name>
<evidence type="ECO:0008006" key="4">
    <source>
        <dbReference type="Google" id="ProtNLM"/>
    </source>
</evidence>
<evidence type="ECO:0000313" key="3">
    <source>
        <dbReference type="Proteomes" id="UP001530400"/>
    </source>
</evidence>
<feature type="region of interest" description="Disordered" evidence="1">
    <location>
        <begin position="60"/>
        <end position="93"/>
    </location>
</feature>
<evidence type="ECO:0000256" key="1">
    <source>
        <dbReference type="SAM" id="MobiDB-lite"/>
    </source>
</evidence>